<comment type="caution">
    <text evidence="2">The sequence shown here is derived from an EMBL/GenBank/DDBJ whole genome shotgun (WGS) entry which is preliminary data.</text>
</comment>
<dbReference type="Proteomes" id="UP001500467">
    <property type="component" value="Unassembled WGS sequence"/>
</dbReference>
<keyword evidence="1" id="KW-0472">Membrane</keyword>
<gene>
    <name evidence="2" type="ORF">GCM10009675_31050</name>
</gene>
<dbReference type="RefSeq" id="WP_253853973.1">
    <property type="nucleotide sequence ID" value="NZ_BAAALM010000010.1"/>
</dbReference>
<protein>
    <submittedName>
        <fullName evidence="2">Uncharacterized protein</fullName>
    </submittedName>
</protein>
<name>A0ABN1VHL7_9PSEU</name>
<accession>A0ABN1VHL7</accession>
<keyword evidence="3" id="KW-1185">Reference proteome</keyword>
<organism evidence="2 3">
    <name type="scientific">Prauserella alba</name>
    <dbReference type="NCBI Taxonomy" id="176898"/>
    <lineage>
        <taxon>Bacteria</taxon>
        <taxon>Bacillati</taxon>
        <taxon>Actinomycetota</taxon>
        <taxon>Actinomycetes</taxon>
        <taxon>Pseudonocardiales</taxon>
        <taxon>Pseudonocardiaceae</taxon>
        <taxon>Prauserella</taxon>
    </lineage>
</organism>
<reference evidence="2 3" key="1">
    <citation type="journal article" date="2019" name="Int. J. Syst. Evol. Microbiol.">
        <title>The Global Catalogue of Microorganisms (GCM) 10K type strain sequencing project: providing services to taxonomists for standard genome sequencing and annotation.</title>
        <authorList>
            <consortium name="The Broad Institute Genomics Platform"/>
            <consortium name="The Broad Institute Genome Sequencing Center for Infectious Disease"/>
            <person name="Wu L."/>
            <person name="Ma J."/>
        </authorList>
    </citation>
    <scope>NUCLEOTIDE SEQUENCE [LARGE SCALE GENOMIC DNA]</scope>
    <source>
        <strain evidence="2 3">JCM 13022</strain>
    </source>
</reference>
<evidence type="ECO:0000256" key="1">
    <source>
        <dbReference type="SAM" id="Phobius"/>
    </source>
</evidence>
<evidence type="ECO:0000313" key="3">
    <source>
        <dbReference type="Proteomes" id="UP001500467"/>
    </source>
</evidence>
<dbReference type="EMBL" id="BAAALM010000010">
    <property type="protein sequence ID" value="GAA1208867.1"/>
    <property type="molecule type" value="Genomic_DNA"/>
</dbReference>
<feature type="transmembrane region" description="Helical" evidence="1">
    <location>
        <begin position="15"/>
        <end position="39"/>
    </location>
</feature>
<keyword evidence="1" id="KW-0812">Transmembrane</keyword>
<sequence>MSLFEVQATYGTPALLRLLAGLAGFLLLHLIRLPLVLATRVLDAATRRMDAIARPPAPPHRPPPPSGAV</sequence>
<evidence type="ECO:0000313" key="2">
    <source>
        <dbReference type="EMBL" id="GAA1208867.1"/>
    </source>
</evidence>
<keyword evidence="1" id="KW-1133">Transmembrane helix</keyword>
<proteinExistence type="predicted"/>